<proteinExistence type="predicted"/>
<evidence type="ECO:0000256" key="1">
    <source>
        <dbReference type="SAM" id="MobiDB-lite"/>
    </source>
</evidence>
<evidence type="ECO:0000313" key="3">
    <source>
        <dbReference type="Proteomes" id="UP000683360"/>
    </source>
</evidence>
<name>A0A8S3TJD4_MYTED</name>
<feature type="compositionally biased region" description="Polar residues" evidence="1">
    <location>
        <begin position="1"/>
        <end position="33"/>
    </location>
</feature>
<dbReference type="AlphaFoldDB" id="A0A8S3TJD4"/>
<protein>
    <submittedName>
        <fullName evidence="2">Uncharacterized protein</fullName>
    </submittedName>
</protein>
<evidence type="ECO:0000313" key="2">
    <source>
        <dbReference type="EMBL" id="CAG2229082.1"/>
    </source>
</evidence>
<feature type="region of interest" description="Disordered" evidence="1">
    <location>
        <begin position="346"/>
        <end position="377"/>
    </location>
</feature>
<gene>
    <name evidence="2" type="ORF">MEDL_42076</name>
</gene>
<feature type="region of interest" description="Disordered" evidence="1">
    <location>
        <begin position="1"/>
        <end position="59"/>
    </location>
</feature>
<accession>A0A8S3TJD4</accession>
<comment type="caution">
    <text evidence="2">The sequence shown here is derived from an EMBL/GenBank/DDBJ whole genome shotgun (WGS) entry which is preliminary data.</text>
</comment>
<dbReference type="Proteomes" id="UP000683360">
    <property type="component" value="Unassembled WGS sequence"/>
</dbReference>
<feature type="compositionally biased region" description="Polar residues" evidence="1">
    <location>
        <begin position="354"/>
        <end position="377"/>
    </location>
</feature>
<reference evidence="2" key="1">
    <citation type="submission" date="2021-03" db="EMBL/GenBank/DDBJ databases">
        <authorList>
            <person name="Bekaert M."/>
        </authorList>
    </citation>
    <scope>NUCLEOTIDE SEQUENCE</scope>
</reference>
<organism evidence="2 3">
    <name type="scientific">Mytilus edulis</name>
    <name type="common">Blue mussel</name>
    <dbReference type="NCBI Taxonomy" id="6550"/>
    <lineage>
        <taxon>Eukaryota</taxon>
        <taxon>Metazoa</taxon>
        <taxon>Spiralia</taxon>
        <taxon>Lophotrochozoa</taxon>
        <taxon>Mollusca</taxon>
        <taxon>Bivalvia</taxon>
        <taxon>Autobranchia</taxon>
        <taxon>Pteriomorphia</taxon>
        <taxon>Mytilida</taxon>
        <taxon>Mytiloidea</taxon>
        <taxon>Mytilidae</taxon>
        <taxon>Mytilinae</taxon>
        <taxon>Mytilus</taxon>
    </lineage>
</organism>
<sequence>MAAPTDQNNELNSEPLICSSQPVMSLNTPTTKPSNKRKELLSPELLPGTQKQTTRQIRRRNSVGDLREMEKKIPAPRKSIADKVLEALSSPDVINKIVPILAEKIGESFSSMIEEEVKKCVDQQVKPIAELVEQHGKRLDTDNIRISRLYSNVEKVNEDVKSNTTIVNEIDTEVGTLFKRIVELETRLENQEQYSRRTSLRFHNIRVPIDPRTGKIPHPINTDIYILQVCNSKLGLNLTVNDIGRSHVIGKVKNGKSQVIVRFLSYRTRSKVYTNKKALKGDADGIFITENLTQYRTGLTQKLSDLKYNHKIFAYWTSDGRIFAKTTEKGTKKLIKNYDDITALETTTDDDNQQQEPDLSPGTTNQNSDENHNNGTY</sequence>
<dbReference type="EMBL" id="CAJPWZ010002016">
    <property type="protein sequence ID" value="CAG2229082.1"/>
    <property type="molecule type" value="Genomic_DNA"/>
</dbReference>
<keyword evidence="3" id="KW-1185">Reference proteome</keyword>
<dbReference type="OrthoDB" id="6175173at2759"/>